<proteinExistence type="predicted"/>
<feature type="compositionally biased region" description="Low complexity" evidence="1">
    <location>
        <begin position="211"/>
        <end position="223"/>
    </location>
</feature>
<reference evidence="2 3" key="1">
    <citation type="journal article" date="2021" name="Commun. Biol.">
        <title>The genome of Shorea leprosula (Dipterocarpaceae) highlights the ecological relevance of drought in aseasonal tropical rainforests.</title>
        <authorList>
            <person name="Ng K.K.S."/>
            <person name="Kobayashi M.J."/>
            <person name="Fawcett J.A."/>
            <person name="Hatakeyama M."/>
            <person name="Paape T."/>
            <person name="Ng C.H."/>
            <person name="Ang C.C."/>
            <person name="Tnah L.H."/>
            <person name="Lee C.T."/>
            <person name="Nishiyama T."/>
            <person name="Sese J."/>
            <person name="O'Brien M.J."/>
            <person name="Copetti D."/>
            <person name="Mohd Noor M.I."/>
            <person name="Ong R.C."/>
            <person name="Putra M."/>
            <person name="Sireger I.Z."/>
            <person name="Indrioko S."/>
            <person name="Kosugi Y."/>
            <person name="Izuno A."/>
            <person name="Isagi Y."/>
            <person name="Lee S.L."/>
            <person name="Shimizu K.K."/>
        </authorList>
    </citation>
    <scope>NUCLEOTIDE SEQUENCE [LARGE SCALE GENOMIC DNA]</scope>
    <source>
        <strain evidence="2">214</strain>
    </source>
</reference>
<keyword evidence="3" id="KW-1185">Reference proteome</keyword>
<evidence type="ECO:0000256" key="1">
    <source>
        <dbReference type="SAM" id="MobiDB-lite"/>
    </source>
</evidence>
<name>A0AAV5IB16_9ROSI</name>
<protein>
    <submittedName>
        <fullName evidence="2">Uncharacterized protein</fullName>
    </submittedName>
</protein>
<feature type="compositionally biased region" description="Polar residues" evidence="1">
    <location>
        <begin position="24"/>
        <end position="41"/>
    </location>
</feature>
<dbReference type="Proteomes" id="UP001054252">
    <property type="component" value="Unassembled WGS sequence"/>
</dbReference>
<evidence type="ECO:0000313" key="2">
    <source>
        <dbReference type="EMBL" id="GKU96330.1"/>
    </source>
</evidence>
<evidence type="ECO:0000313" key="3">
    <source>
        <dbReference type="Proteomes" id="UP001054252"/>
    </source>
</evidence>
<comment type="caution">
    <text evidence="2">The sequence shown here is derived from an EMBL/GenBank/DDBJ whole genome shotgun (WGS) entry which is preliminary data.</text>
</comment>
<feature type="compositionally biased region" description="Low complexity" evidence="1">
    <location>
        <begin position="42"/>
        <end position="53"/>
    </location>
</feature>
<gene>
    <name evidence="2" type="ORF">SLEP1_g9579</name>
</gene>
<organism evidence="2 3">
    <name type="scientific">Rubroshorea leprosula</name>
    <dbReference type="NCBI Taxonomy" id="152421"/>
    <lineage>
        <taxon>Eukaryota</taxon>
        <taxon>Viridiplantae</taxon>
        <taxon>Streptophyta</taxon>
        <taxon>Embryophyta</taxon>
        <taxon>Tracheophyta</taxon>
        <taxon>Spermatophyta</taxon>
        <taxon>Magnoliopsida</taxon>
        <taxon>eudicotyledons</taxon>
        <taxon>Gunneridae</taxon>
        <taxon>Pentapetalae</taxon>
        <taxon>rosids</taxon>
        <taxon>malvids</taxon>
        <taxon>Malvales</taxon>
        <taxon>Dipterocarpaceae</taxon>
        <taxon>Rubroshorea</taxon>
    </lineage>
</organism>
<accession>A0AAV5IB16</accession>
<dbReference type="EMBL" id="BPVZ01000010">
    <property type="protein sequence ID" value="GKU96330.1"/>
    <property type="molecule type" value="Genomic_DNA"/>
</dbReference>
<sequence>MARTNNNKFTPINFNHILEKNVTAAPSSSKAKLSQNPHQHPSSSFSSYSSISSPKTHGRMLVLTRPTPKPLNVTPPLSPRKQQQQQTHQVQHREVPDQVPEGSGSDQISLRPLGRTGSGLTVPATVPNQEREKEIGSVAGSPKPDKFVPPHLRPGFVGREERPGPEVYRGRESAQRHFGSPDRHVEDGRPKSGGHERIRRGGEADLGLMMGRPRTSGSRPSSSGWCSGCTDMFVDIICMVFSFVPSMPYHF</sequence>
<feature type="region of interest" description="Disordered" evidence="1">
    <location>
        <begin position="23"/>
        <end position="223"/>
    </location>
</feature>
<dbReference type="AlphaFoldDB" id="A0AAV5IB16"/>
<feature type="compositionally biased region" description="Basic and acidic residues" evidence="1">
    <location>
        <begin position="158"/>
        <end position="203"/>
    </location>
</feature>